<evidence type="ECO:0000313" key="3">
    <source>
        <dbReference type="EMBL" id="EME41228.1"/>
    </source>
</evidence>
<dbReference type="Gene3D" id="3.40.50.150">
    <property type="entry name" value="Vaccinia Virus protein VP39"/>
    <property type="match status" value="1"/>
</dbReference>
<sequence length="85" mass="9683">PANTNFNFSNMDWQGYKNYRPRRPPALFEIIYQYHDRQGGAWDCAVDIGVGPGVVTEELLRRFKHVVLSDPSPHYIATAKTLFGA</sequence>
<dbReference type="SUPFAM" id="SSF53335">
    <property type="entry name" value="S-adenosyl-L-methionine-dependent methyltransferases"/>
    <property type="match status" value="1"/>
</dbReference>
<dbReference type="eggNOG" id="ENOG502SJ7Q">
    <property type="taxonomic scope" value="Eukaryota"/>
</dbReference>
<dbReference type="EMBL" id="KB446542">
    <property type="protein sequence ID" value="EME41228.1"/>
    <property type="molecule type" value="Genomic_DNA"/>
</dbReference>
<feature type="non-terminal residue" evidence="3">
    <location>
        <position position="1"/>
    </location>
</feature>
<keyword evidence="1" id="KW-0489">Methyltransferase</keyword>
<evidence type="ECO:0000313" key="4">
    <source>
        <dbReference type="Proteomes" id="UP000016933"/>
    </source>
</evidence>
<reference evidence="4" key="1">
    <citation type="journal article" date="2012" name="PLoS Genet.">
        <title>The genomes of the fungal plant pathogens Cladosporium fulvum and Dothistroma septosporum reveal adaptation to different hosts and lifestyles but also signatures of common ancestry.</title>
        <authorList>
            <person name="de Wit P.J.G.M."/>
            <person name="van der Burgt A."/>
            <person name="Oekmen B."/>
            <person name="Stergiopoulos I."/>
            <person name="Abd-Elsalam K.A."/>
            <person name="Aerts A.L."/>
            <person name="Bahkali A.H."/>
            <person name="Beenen H.G."/>
            <person name="Chettri P."/>
            <person name="Cox M.P."/>
            <person name="Datema E."/>
            <person name="de Vries R.P."/>
            <person name="Dhillon B."/>
            <person name="Ganley A.R."/>
            <person name="Griffiths S.A."/>
            <person name="Guo Y."/>
            <person name="Hamelin R.C."/>
            <person name="Henrissat B."/>
            <person name="Kabir M.S."/>
            <person name="Jashni M.K."/>
            <person name="Kema G."/>
            <person name="Klaubauf S."/>
            <person name="Lapidus A."/>
            <person name="Levasseur A."/>
            <person name="Lindquist E."/>
            <person name="Mehrabi R."/>
            <person name="Ohm R.A."/>
            <person name="Owen T.J."/>
            <person name="Salamov A."/>
            <person name="Schwelm A."/>
            <person name="Schijlen E."/>
            <person name="Sun H."/>
            <person name="van den Burg H.A."/>
            <person name="van Ham R.C.H.J."/>
            <person name="Zhang S."/>
            <person name="Goodwin S.B."/>
            <person name="Grigoriev I.V."/>
            <person name="Collemare J."/>
            <person name="Bradshaw R.E."/>
        </authorList>
    </citation>
    <scope>NUCLEOTIDE SEQUENCE [LARGE SCALE GENOMIC DNA]</scope>
    <source>
        <strain evidence="4">NZE10 / CBS 128990</strain>
    </source>
</reference>
<protein>
    <recommendedName>
        <fullName evidence="5">Methyltransferase domain-containing protein</fullName>
    </recommendedName>
</protein>
<name>N1PF38_DOTSN</name>
<organism evidence="3 4">
    <name type="scientific">Dothistroma septosporum (strain NZE10 / CBS 128990)</name>
    <name type="common">Red band needle blight fungus</name>
    <name type="synonym">Mycosphaerella pini</name>
    <dbReference type="NCBI Taxonomy" id="675120"/>
    <lineage>
        <taxon>Eukaryota</taxon>
        <taxon>Fungi</taxon>
        <taxon>Dikarya</taxon>
        <taxon>Ascomycota</taxon>
        <taxon>Pezizomycotina</taxon>
        <taxon>Dothideomycetes</taxon>
        <taxon>Dothideomycetidae</taxon>
        <taxon>Mycosphaerellales</taxon>
        <taxon>Mycosphaerellaceae</taxon>
        <taxon>Dothistroma</taxon>
    </lineage>
</organism>
<feature type="non-terminal residue" evidence="3">
    <location>
        <position position="85"/>
    </location>
</feature>
<dbReference type="InterPro" id="IPR051052">
    <property type="entry name" value="Diverse_substrate_MTase"/>
</dbReference>
<dbReference type="AlphaFoldDB" id="N1PF38"/>
<evidence type="ECO:0000256" key="2">
    <source>
        <dbReference type="ARBA" id="ARBA00022679"/>
    </source>
</evidence>
<dbReference type="HOGENOM" id="CLU_2518607_0_0_1"/>
<dbReference type="GO" id="GO:0008168">
    <property type="term" value="F:methyltransferase activity"/>
    <property type="evidence" value="ECO:0007669"/>
    <property type="project" value="UniProtKB-KW"/>
</dbReference>
<accession>N1PF38</accession>
<dbReference type="InterPro" id="IPR029063">
    <property type="entry name" value="SAM-dependent_MTases_sf"/>
</dbReference>
<keyword evidence="4" id="KW-1185">Reference proteome</keyword>
<dbReference type="Proteomes" id="UP000016933">
    <property type="component" value="Unassembled WGS sequence"/>
</dbReference>
<dbReference type="PANTHER" id="PTHR44942">
    <property type="entry name" value="METHYLTRANSF_11 DOMAIN-CONTAINING PROTEIN"/>
    <property type="match status" value="1"/>
</dbReference>
<proteinExistence type="predicted"/>
<evidence type="ECO:0008006" key="5">
    <source>
        <dbReference type="Google" id="ProtNLM"/>
    </source>
</evidence>
<dbReference type="OrthoDB" id="10027013at2759"/>
<evidence type="ECO:0000256" key="1">
    <source>
        <dbReference type="ARBA" id="ARBA00022603"/>
    </source>
</evidence>
<dbReference type="STRING" id="675120.N1PF38"/>
<gene>
    <name evidence="3" type="ORF">DOTSEDRAFT_96453</name>
</gene>
<dbReference type="PANTHER" id="PTHR44942:SF4">
    <property type="entry name" value="METHYLTRANSFERASE TYPE 11 DOMAIN-CONTAINING PROTEIN"/>
    <property type="match status" value="1"/>
</dbReference>
<dbReference type="OMA" id="HYIATAK"/>
<dbReference type="GO" id="GO:0032259">
    <property type="term" value="P:methylation"/>
    <property type="evidence" value="ECO:0007669"/>
    <property type="project" value="UniProtKB-KW"/>
</dbReference>
<keyword evidence="2" id="KW-0808">Transferase</keyword>
<reference evidence="3 4" key="2">
    <citation type="journal article" date="2012" name="PLoS Pathog.">
        <title>Diverse lifestyles and strategies of plant pathogenesis encoded in the genomes of eighteen Dothideomycetes fungi.</title>
        <authorList>
            <person name="Ohm R.A."/>
            <person name="Feau N."/>
            <person name="Henrissat B."/>
            <person name="Schoch C.L."/>
            <person name="Horwitz B.A."/>
            <person name="Barry K.W."/>
            <person name="Condon B.J."/>
            <person name="Copeland A.C."/>
            <person name="Dhillon B."/>
            <person name="Glaser F."/>
            <person name="Hesse C.N."/>
            <person name="Kosti I."/>
            <person name="LaButti K."/>
            <person name="Lindquist E.A."/>
            <person name="Lucas S."/>
            <person name="Salamov A.A."/>
            <person name="Bradshaw R.E."/>
            <person name="Ciuffetti L."/>
            <person name="Hamelin R.C."/>
            <person name="Kema G.H.J."/>
            <person name="Lawrence C."/>
            <person name="Scott J.A."/>
            <person name="Spatafora J.W."/>
            <person name="Turgeon B.G."/>
            <person name="de Wit P.J.G.M."/>
            <person name="Zhong S."/>
            <person name="Goodwin S.B."/>
            <person name="Grigoriev I.V."/>
        </authorList>
    </citation>
    <scope>NUCLEOTIDE SEQUENCE [LARGE SCALE GENOMIC DNA]</scope>
    <source>
        <strain evidence="4">NZE10 / CBS 128990</strain>
    </source>
</reference>